<dbReference type="Proteomes" id="UP000010469">
    <property type="component" value="Chromosome"/>
</dbReference>
<dbReference type="GeneID" id="14212511"/>
<evidence type="ECO:0000313" key="2">
    <source>
        <dbReference type="Proteomes" id="UP000010469"/>
    </source>
</evidence>
<dbReference type="EMBL" id="CP003378">
    <property type="protein sequence ID" value="AFZ70968.1"/>
    <property type="molecule type" value="Genomic_DNA"/>
</dbReference>
<dbReference type="eggNOG" id="arCOG11238">
    <property type="taxonomic scope" value="Archaea"/>
</dbReference>
<dbReference type="KEGG" id="clg:Calag_1251"/>
<evidence type="ECO:0008006" key="3">
    <source>
        <dbReference type="Google" id="ProtNLM"/>
    </source>
</evidence>
<proteinExistence type="predicted"/>
<keyword evidence="2" id="KW-1185">Reference proteome</keyword>
<accession>L0AAM5</accession>
<dbReference type="RefSeq" id="WP_015232865.1">
    <property type="nucleotide sequence ID" value="NC_019791.1"/>
</dbReference>
<evidence type="ECO:0000313" key="1">
    <source>
        <dbReference type="EMBL" id="AFZ70968.1"/>
    </source>
</evidence>
<reference evidence="2" key="1">
    <citation type="submission" date="2012-03" db="EMBL/GenBank/DDBJ databases">
        <title>Complete genome of Caldisphaera lagunensis DSM 15908.</title>
        <authorList>
            <person name="Lucas S."/>
            <person name="Copeland A."/>
            <person name="Lapidus A."/>
            <person name="Glavina del Rio T."/>
            <person name="Dalin E."/>
            <person name="Tice H."/>
            <person name="Bruce D."/>
            <person name="Goodwin L."/>
            <person name="Pitluck S."/>
            <person name="Peters L."/>
            <person name="Mikhailova N."/>
            <person name="Teshima H."/>
            <person name="Kyrpides N."/>
            <person name="Mavromatis K."/>
            <person name="Ivanova N."/>
            <person name="Brettin T."/>
            <person name="Detter J.C."/>
            <person name="Han C."/>
            <person name="Larimer F."/>
            <person name="Land M."/>
            <person name="Hauser L."/>
            <person name="Markowitz V."/>
            <person name="Cheng J.-F."/>
            <person name="Hugenholtz P."/>
            <person name="Woyke T."/>
            <person name="Wu D."/>
            <person name="Spring S."/>
            <person name="Schroeder M."/>
            <person name="Brambilla E."/>
            <person name="Klenk H.-P."/>
            <person name="Eisen J.A."/>
        </authorList>
    </citation>
    <scope>NUCLEOTIDE SEQUENCE [LARGE SCALE GENOMIC DNA]</scope>
    <source>
        <strain evidence="2">DSM 15908 / JCM 11604 / IC-154</strain>
    </source>
</reference>
<gene>
    <name evidence="1" type="ordered locus">Calag_1251</name>
</gene>
<sequence length="146" mass="15739" precursor="true">MRKNRAVSNIVAEIMMILITLAIGFTLIVYLSSAAGGFISLTNSNNNQAQISLQQYIVPMGSYISNGNLYFIFNSGPMGAQINSVYINNTLINSCSILFNKTSYSLPHYIPPDAVAIIKCTNVKSLPSIITVAYSGGEVYAMANPS</sequence>
<organism evidence="1 2">
    <name type="scientific">Caldisphaera lagunensis (strain DSM 15908 / JCM 11604 / ANMR 0165 / IC-154)</name>
    <dbReference type="NCBI Taxonomy" id="1056495"/>
    <lineage>
        <taxon>Archaea</taxon>
        <taxon>Thermoproteota</taxon>
        <taxon>Thermoprotei</taxon>
        <taxon>Acidilobales</taxon>
        <taxon>Caldisphaeraceae</taxon>
        <taxon>Caldisphaera</taxon>
    </lineage>
</organism>
<dbReference type="HOGENOM" id="CLU_1773057_0_0_2"/>
<name>L0AAM5_CALLD</name>
<dbReference type="AlphaFoldDB" id="L0AAM5"/>
<protein>
    <recommendedName>
        <fullName evidence="3">Archaeal flagellin-like protein</fullName>
    </recommendedName>
</protein>
<dbReference type="InParanoid" id="L0AAM5"/>